<dbReference type="Gene3D" id="3.30.710.10">
    <property type="entry name" value="Potassium Channel Kv1.1, Chain A"/>
    <property type="match status" value="1"/>
</dbReference>
<protein>
    <recommendedName>
        <fullName evidence="4">BTB domain-containing protein</fullName>
    </recommendedName>
</protein>
<evidence type="ECO:0008006" key="4">
    <source>
        <dbReference type="Google" id="ProtNLM"/>
    </source>
</evidence>
<name>A0A9W8MCM5_9AGAR</name>
<organism evidence="2 3">
    <name type="scientific">Candolleomyces eurysporus</name>
    <dbReference type="NCBI Taxonomy" id="2828524"/>
    <lineage>
        <taxon>Eukaryota</taxon>
        <taxon>Fungi</taxon>
        <taxon>Dikarya</taxon>
        <taxon>Basidiomycota</taxon>
        <taxon>Agaricomycotina</taxon>
        <taxon>Agaricomycetes</taxon>
        <taxon>Agaricomycetidae</taxon>
        <taxon>Agaricales</taxon>
        <taxon>Agaricineae</taxon>
        <taxon>Psathyrellaceae</taxon>
        <taxon>Candolleomyces</taxon>
    </lineage>
</organism>
<proteinExistence type="predicted"/>
<evidence type="ECO:0000313" key="3">
    <source>
        <dbReference type="Proteomes" id="UP001140091"/>
    </source>
</evidence>
<keyword evidence="3" id="KW-1185">Reference proteome</keyword>
<evidence type="ECO:0000256" key="1">
    <source>
        <dbReference type="SAM" id="MobiDB-lite"/>
    </source>
</evidence>
<dbReference type="InterPro" id="IPR011333">
    <property type="entry name" value="SKP1/BTB/POZ_sf"/>
</dbReference>
<dbReference type="OrthoDB" id="3184970at2759"/>
<dbReference type="Proteomes" id="UP001140091">
    <property type="component" value="Unassembled WGS sequence"/>
</dbReference>
<evidence type="ECO:0000313" key="2">
    <source>
        <dbReference type="EMBL" id="KAJ2924907.1"/>
    </source>
</evidence>
<comment type="caution">
    <text evidence="2">The sequence shown here is derived from an EMBL/GenBank/DDBJ whole genome shotgun (WGS) entry which is preliminary data.</text>
</comment>
<gene>
    <name evidence="2" type="ORF">H1R20_g12171</name>
</gene>
<accession>A0A9W8MCM5</accession>
<dbReference type="AlphaFoldDB" id="A0A9W8MCM5"/>
<feature type="compositionally biased region" description="Polar residues" evidence="1">
    <location>
        <begin position="1"/>
        <end position="11"/>
    </location>
</feature>
<feature type="region of interest" description="Disordered" evidence="1">
    <location>
        <begin position="1"/>
        <end position="27"/>
    </location>
</feature>
<dbReference type="EMBL" id="JANBPK010001200">
    <property type="protein sequence ID" value="KAJ2924907.1"/>
    <property type="molecule type" value="Genomic_DNA"/>
</dbReference>
<feature type="non-terminal residue" evidence="2">
    <location>
        <position position="288"/>
    </location>
</feature>
<sequence length="288" mass="32755">MNTDNLPQQYDGSEVKEEASDELGGRCPAGPECQLEIDIILRSSDGYLIGAHRSNLDQYSDGFPDINAPMDATQPVDLVEDADTLKILMRFMHKQRYPKVSWLETRQIFALAEAAEKYLVYSAISACHDYIEGHVKQNPIESLCYAAKFNHPQIADTAAIHSICKSLDEIRTSSQNHHPTIYAWLQYREGYISVVESALNPPAPYINSRKQQHLCHFWEPYLTATMTELPRTTMQCLRLLAENRFSVSLYSKHSDLVNGCAACPTRVLNWKRDILDKMESIPAFHTFI</sequence>
<reference evidence="2" key="1">
    <citation type="submission" date="2022-06" db="EMBL/GenBank/DDBJ databases">
        <title>Genome Sequence of Candolleomyces eurysporus.</title>
        <authorList>
            <person name="Buettner E."/>
        </authorList>
    </citation>
    <scope>NUCLEOTIDE SEQUENCE</scope>
    <source>
        <strain evidence="2">VTCC 930004</strain>
    </source>
</reference>